<dbReference type="eggNOG" id="ENOG502QT0F">
    <property type="taxonomic scope" value="Eukaryota"/>
</dbReference>
<accession>A7SAV9</accession>
<dbReference type="GO" id="GO:0008017">
    <property type="term" value="F:microtubule binding"/>
    <property type="evidence" value="ECO:0007669"/>
    <property type="project" value="InterPro"/>
</dbReference>
<keyword evidence="3" id="KW-0206">Cytoskeleton</keyword>
<dbReference type="HOGENOM" id="CLU_937808_0_0_1"/>
<dbReference type="OrthoDB" id="8754475at2759"/>
<evidence type="ECO:0000259" key="5">
    <source>
        <dbReference type="Pfam" id="PF13925"/>
    </source>
</evidence>
<feature type="domain" description="Katanin p80 subunit C-terminal" evidence="5">
    <location>
        <begin position="133"/>
        <end position="293"/>
    </location>
</feature>
<feature type="compositionally biased region" description="Polar residues" evidence="4">
    <location>
        <begin position="105"/>
        <end position="123"/>
    </location>
</feature>
<evidence type="ECO:0000256" key="4">
    <source>
        <dbReference type="SAM" id="MobiDB-lite"/>
    </source>
</evidence>
<comment type="subcellular location">
    <subcellularLocation>
        <location evidence="1">Cytoplasm</location>
        <location evidence="1">Cytoskeleton</location>
    </subcellularLocation>
</comment>
<evidence type="ECO:0000256" key="3">
    <source>
        <dbReference type="ARBA" id="ARBA00023212"/>
    </source>
</evidence>
<organism evidence="6 7">
    <name type="scientific">Nematostella vectensis</name>
    <name type="common">Starlet sea anemone</name>
    <dbReference type="NCBI Taxonomy" id="45351"/>
    <lineage>
        <taxon>Eukaryota</taxon>
        <taxon>Metazoa</taxon>
        <taxon>Cnidaria</taxon>
        <taxon>Anthozoa</taxon>
        <taxon>Hexacorallia</taxon>
        <taxon>Actiniaria</taxon>
        <taxon>Edwardsiidae</taxon>
        <taxon>Nematostella</taxon>
    </lineage>
</organism>
<dbReference type="PANTHER" id="PTHR14682">
    <property type="entry name" value="KATNB1-LIKE PROTEIN 1"/>
    <property type="match status" value="1"/>
</dbReference>
<dbReference type="OMA" id="KYVWVSK"/>
<keyword evidence="7" id="KW-1185">Reference proteome</keyword>
<name>A7SAV9_NEMVE</name>
<gene>
    <name evidence="6" type="ORF">NEMVEDRAFT_v1g244043</name>
</gene>
<dbReference type="PhylomeDB" id="A7SAV9"/>
<dbReference type="GO" id="GO:0005856">
    <property type="term" value="C:cytoskeleton"/>
    <property type="evidence" value="ECO:0007669"/>
    <property type="project" value="UniProtKB-SubCell"/>
</dbReference>
<dbReference type="GO" id="GO:0005730">
    <property type="term" value="C:nucleolus"/>
    <property type="evidence" value="ECO:0000318"/>
    <property type="project" value="GO_Central"/>
</dbReference>
<evidence type="ECO:0000313" key="7">
    <source>
        <dbReference type="Proteomes" id="UP000001593"/>
    </source>
</evidence>
<protein>
    <recommendedName>
        <fullName evidence="5">Katanin p80 subunit C-terminal domain-containing protein</fullName>
    </recommendedName>
</protein>
<keyword evidence="2" id="KW-0963">Cytoplasm</keyword>
<dbReference type="STRING" id="45351.A7SAV9"/>
<dbReference type="KEGG" id="nve:5510751"/>
<dbReference type="Pfam" id="PF13925">
    <property type="entry name" value="Katanin_con80"/>
    <property type="match status" value="1"/>
</dbReference>
<dbReference type="PANTHER" id="PTHR14682:SF1">
    <property type="entry name" value="KATNB1-LIKE PROTEIN 1"/>
    <property type="match status" value="1"/>
</dbReference>
<evidence type="ECO:0000256" key="1">
    <source>
        <dbReference type="ARBA" id="ARBA00004245"/>
    </source>
</evidence>
<dbReference type="InParanoid" id="A7SAV9"/>
<dbReference type="EMBL" id="DS469612">
    <property type="protein sequence ID" value="EDO39116.1"/>
    <property type="molecule type" value="Genomic_DNA"/>
</dbReference>
<dbReference type="Proteomes" id="UP000001593">
    <property type="component" value="Unassembled WGS sequence"/>
</dbReference>
<evidence type="ECO:0000313" key="6">
    <source>
        <dbReference type="EMBL" id="EDO39116.1"/>
    </source>
</evidence>
<dbReference type="AlphaFoldDB" id="A7SAV9"/>
<dbReference type="InterPro" id="IPR042404">
    <property type="entry name" value="KATNBL1"/>
</dbReference>
<proteinExistence type="predicted"/>
<evidence type="ECO:0000256" key="2">
    <source>
        <dbReference type="ARBA" id="ARBA00022490"/>
    </source>
</evidence>
<dbReference type="InterPro" id="IPR028021">
    <property type="entry name" value="Katanin_C-terminal"/>
</dbReference>
<reference evidence="6 7" key="1">
    <citation type="journal article" date="2007" name="Science">
        <title>Sea anemone genome reveals ancestral eumetazoan gene repertoire and genomic organization.</title>
        <authorList>
            <person name="Putnam N.H."/>
            <person name="Srivastava M."/>
            <person name="Hellsten U."/>
            <person name="Dirks B."/>
            <person name="Chapman J."/>
            <person name="Salamov A."/>
            <person name="Terry A."/>
            <person name="Shapiro H."/>
            <person name="Lindquist E."/>
            <person name="Kapitonov V.V."/>
            <person name="Jurka J."/>
            <person name="Genikhovich G."/>
            <person name="Grigoriev I.V."/>
            <person name="Lucas S.M."/>
            <person name="Steele R.E."/>
            <person name="Finnerty J.R."/>
            <person name="Technau U."/>
            <person name="Martindale M.Q."/>
            <person name="Rokhsar D.S."/>
        </authorList>
    </citation>
    <scope>NUCLEOTIDE SEQUENCE [LARGE SCALE GENOMIC DNA]</scope>
    <source>
        <strain evidence="7">CH2 X CH6</strain>
    </source>
</reference>
<feature type="region of interest" description="Disordered" evidence="4">
    <location>
        <begin position="72"/>
        <end position="132"/>
    </location>
</feature>
<sequence length="297" mass="33803">MAALKKRSVEENVGHFYYDWAQAKYKWTAEDVKKNQNNKVNLNDHFPNENAKVQAKKNFVCAPVAEEILSKGFKEDDPKKPLQNRDINQPISDEAPQKPIKISQRDSSNQNDPARKSSAQGSSDTDETNEIRKGHLAMTTVLSSRLLKLRAAETLWHKDTSNGFVEYILRLKDDSVLVDVMPLLTSRVKENAPEEHSLSMGACLEMLPALERLLASKYEDYIVAALNMMREMIKRWWNQLKAASSKDTDPEHFRYSRSVNGLYMAMVSISAIVARLKKRRGIVGQKAQIVSRLLDLL</sequence>